<comment type="caution">
    <text evidence="1">The sequence shown here is derived from an EMBL/GenBank/DDBJ whole genome shotgun (WGS) entry which is preliminary data.</text>
</comment>
<organism evidence="1 2">
    <name type="scientific">Mucuna pruriens</name>
    <name type="common">Velvet bean</name>
    <name type="synonym">Dolichos pruriens</name>
    <dbReference type="NCBI Taxonomy" id="157652"/>
    <lineage>
        <taxon>Eukaryota</taxon>
        <taxon>Viridiplantae</taxon>
        <taxon>Streptophyta</taxon>
        <taxon>Embryophyta</taxon>
        <taxon>Tracheophyta</taxon>
        <taxon>Spermatophyta</taxon>
        <taxon>Magnoliopsida</taxon>
        <taxon>eudicotyledons</taxon>
        <taxon>Gunneridae</taxon>
        <taxon>Pentapetalae</taxon>
        <taxon>rosids</taxon>
        <taxon>fabids</taxon>
        <taxon>Fabales</taxon>
        <taxon>Fabaceae</taxon>
        <taxon>Papilionoideae</taxon>
        <taxon>50 kb inversion clade</taxon>
        <taxon>NPAAA clade</taxon>
        <taxon>indigoferoid/millettioid clade</taxon>
        <taxon>Phaseoleae</taxon>
        <taxon>Mucuna</taxon>
    </lineage>
</organism>
<feature type="non-terminal residue" evidence="1">
    <location>
        <position position="1"/>
    </location>
</feature>
<accession>A0A371ICX7</accession>
<name>A0A371ICX7_MUCPR</name>
<keyword evidence="2" id="KW-1185">Reference proteome</keyword>
<dbReference type="OrthoDB" id="7473114at2759"/>
<dbReference type="AlphaFoldDB" id="A0A371ICX7"/>
<dbReference type="EMBL" id="QJKJ01000385">
    <property type="protein sequence ID" value="RDY12901.1"/>
    <property type="molecule type" value="Genomic_DNA"/>
</dbReference>
<protein>
    <submittedName>
        <fullName evidence="1">Uncharacterized protein</fullName>
    </submittedName>
</protein>
<gene>
    <name evidence="1" type="ORF">CR513_02246</name>
</gene>
<evidence type="ECO:0000313" key="2">
    <source>
        <dbReference type="Proteomes" id="UP000257109"/>
    </source>
</evidence>
<reference evidence="1" key="1">
    <citation type="submission" date="2018-05" db="EMBL/GenBank/DDBJ databases">
        <title>Draft genome of Mucuna pruriens seed.</title>
        <authorList>
            <person name="Nnadi N.E."/>
            <person name="Vos R."/>
            <person name="Hasami M.H."/>
            <person name="Devisetty U.K."/>
            <person name="Aguiy J.C."/>
        </authorList>
    </citation>
    <scope>NUCLEOTIDE SEQUENCE [LARGE SCALE GENOMIC DNA]</scope>
    <source>
        <strain evidence="1">JCA_2017</strain>
    </source>
</reference>
<proteinExistence type="predicted"/>
<sequence>MQLMRENVWLVAKGYTQVEGEDYIEIFALVAKITIDRNYTRWALVTPSSMGMLKKRFTWRDLKTIRFHMKDSYVN</sequence>
<evidence type="ECO:0000313" key="1">
    <source>
        <dbReference type="EMBL" id="RDY12901.1"/>
    </source>
</evidence>
<dbReference type="Proteomes" id="UP000257109">
    <property type="component" value="Unassembled WGS sequence"/>
</dbReference>